<keyword evidence="5" id="KW-0378">Hydrolase</keyword>
<dbReference type="Gene3D" id="2.70.98.10">
    <property type="match status" value="1"/>
</dbReference>
<dbReference type="Pfam" id="PF02836">
    <property type="entry name" value="Glyco_hydro_2_C"/>
    <property type="match status" value="1"/>
</dbReference>
<dbReference type="PRINTS" id="PR00132">
    <property type="entry name" value="GLHYDRLASE2"/>
</dbReference>
<dbReference type="SUPFAM" id="SSF51445">
    <property type="entry name" value="(Trans)glycosidases"/>
    <property type="match status" value="1"/>
</dbReference>
<evidence type="ECO:0000313" key="9">
    <source>
        <dbReference type="EMBL" id="SKB00506.1"/>
    </source>
</evidence>
<dbReference type="Pfam" id="PF16353">
    <property type="entry name" value="LacZ_4"/>
    <property type="match status" value="1"/>
</dbReference>
<accession>A0A1T4YFE1</accession>
<protein>
    <recommendedName>
        <fullName evidence="4">Beta-galactosidase</fullName>
        <ecNumber evidence="3">3.2.1.23</ecNumber>
    </recommendedName>
    <alternativeName>
        <fullName evidence="7">Lactase</fullName>
    </alternativeName>
</protein>
<evidence type="ECO:0000256" key="2">
    <source>
        <dbReference type="ARBA" id="ARBA00007401"/>
    </source>
</evidence>
<evidence type="ECO:0000256" key="6">
    <source>
        <dbReference type="ARBA" id="ARBA00023295"/>
    </source>
</evidence>
<dbReference type="Gene3D" id="2.60.40.10">
    <property type="entry name" value="Immunoglobulins"/>
    <property type="match status" value="2"/>
</dbReference>
<dbReference type="EC" id="3.2.1.23" evidence="3"/>
<dbReference type="SUPFAM" id="SSF74650">
    <property type="entry name" value="Galactose mutarotase-like"/>
    <property type="match status" value="1"/>
</dbReference>
<dbReference type="PANTHER" id="PTHR46323">
    <property type="entry name" value="BETA-GALACTOSIDASE"/>
    <property type="match status" value="1"/>
</dbReference>
<dbReference type="InterPro" id="IPR014718">
    <property type="entry name" value="GH-type_carb-bd"/>
</dbReference>
<dbReference type="AlphaFoldDB" id="A0A1T4YFE1"/>
<dbReference type="InterPro" id="IPR006104">
    <property type="entry name" value="Glyco_hydro_2_N"/>
</dbReference>
<sequence>MRKTLAMTASPDREAFLSATEAFVAELADPRPGRGSLAPRAHLSSDAPRLSLDGEWMFRLSPSARTAPQDGWIQGTAASDDASSNAWSPITVPGHWNLQGHGSPAYSNVDFPFPVDPPHPPDANPIGDYLLVFDADSPFLASRSILRFDGIESAATIWLNGVELGTTRGSRLTHEFEVSGVIRSSANVLAVRVAQFSAASYIEDQDMWWLPGIFRSVTVEARPDGGIRDAQVHASFDAGDGSGRLRVEVSLEPGGSDQEALVWAPTLGIHGSPAGVEHVIATVEPWTAETPTLHEVVVRTPSETITLRVGFRSISVEDTVLLVNGAPITLRGVNRHEHDPERGRVVSLAAARTELLLMKAHNINAIRTSHYPPHPDFLDLADELGFWVILENDLESHGFEPVEWRDNPSDVEQWRDAYLDRMRRTVERDKNHSSVIMWSLGNEAGVGANLEAIAEWTHHRDPSRLVHYEGDWSSTYVDVYSRMYASVAEVESIARENDVPAPPDATPQELHRRGLPFVLCEYAHAMGNGPGGMSEYQRLIDDSPRVAGGFIWEWVEHGLAVAGPDGRRVIRYGGDFGEAVHDGNFVIDGLVSADREPRPGLADFAHLTAPVKIEVNVDGLSVTIGNRYDTLQLDHLDFWWLLETDSGVLRSGTLAVPPTPAHSSSMATLPAEARFTPLDPGRMHAVTVIARLRQATSWAPAGHVVTWGQSAVQHVNRDTPAVGGGTDPVRRTPTATADGIVLGTSLIDPATGQLLVLNGTAVGGPAVGVWRAPVDNDRGVGWDEPELPPLATRWRDGGLDRLVPRLRGISRDGDTIVVDTRWAPPMRDVGIDTSFRWCQTEQGLQLDASFEPVGPWLLDWARLGIDLVFNEQATRLDWVGQGPGAGYADTGQGNRWGRWSATTEQLRTDHVRPQESGARRGVSEAQLELAGGRVIELRAHGSDPAEQELIVTVSPWSRQQLDATPHVDELIPSTQAHLSIDVLQAGVGTATCGPGILPAYRVAPQPARLSVTFSATSR</sequence>
<dbReference type="GO" id="GO:0009341">
    <property type="term" value="C:beta-galactosidase complex"/>
    <property type="evidence" value="ECO:0007669"/>
    <property type="project" value="InterPro"/>
</dbReference>
<reference evidence="10" key="1">
    <citation type="submission" date="2017-02" db="EMBL/GenBank/DDBJ databases">
        <authorList>
            <person name="Varghese N."/>
            <person name="Submissions S."/>
        </authorList>
    </citation>
    <scope>NUCLEOTIDE SEQUENCE [LARGE SCALE GENOMIC DNA]</scope>
    <source>
        <strain evidence="10">VKM Ac-2052</strain>
    </source>
</reference>
<dbReference type="Pfam" id="PF02929">
    <property type="entry name" value="Bgal_small_N"/>
    <property type="match status" value="1"/>
</dbReference>
<gene>
    <name evidence="9" type="ORF">SAMN06295879_3026</name>
</gene>
<dbReference type="InterPro" id="IPR011013">
    <property type="entry name" value="Gal_mutarotase_sf_dom"/>
</dbReference>
<evidence type="ECO:0000313" key="10">
    <source>
        <dbReference type="Proteomes" id="UP000189735"/>
    </source>
</evidence>
<comment type="catalytic activity">
    <reaction evidence="1">
        <text>Hydrolysis of terminal non-reducing beta-D-galactose residues in beta-D-galactosides.</text>
        <dbReference type="EC" id="3.2.1.23"/>
    </reaction>
</comment>
<dbReference type="InterPro" id="IPR036156">
    <property type="entry name" value="Beta-gal/glucu_dom_sf"/>
</dbReference>
<dbReference type="InterPro" id="IPR017853">
    <property type="entry name" value="GH"/>
</dbReference>
<dbReference type="InterPro" id="IPR050347">
    <property type="entry name" value="Bact_Beta-galactosidase"/>
</dbReference>
<dbReference type="InterPro" id="IPR032312">
    <property type="entry name" value="LacZ_4"/>
</dbReference>
<organism evidence="9 10">
    <name type="scientific">Agreia bicolorata</name>
    <dbReference type="NCBI Taxonomy" id="110935"/>
    <lineage>
        <taxon>Bacteria</taxon>
        <taxon>Bacillati</taxon>
        <taxon>Actinomycetota</taxon>
        <taxon>Actinomycetes</taxon>
        <taxon>Micrococcales</taxon>
        <taxon>Microbacteriaceae</taxon>
        <taxon>Agreia</taxon>
    </lineage>
</organism>
<evidence type="ECO:0000256" key="1">
    <source>
        <dbReference type="ARBA" id="ARBA00001412"/>
    </source>
</evidence>
<proteinExistence type="inferred from homology"/>
<dbReference type="SUPFAM" id="SSF49303">
    <property type="entry name" value="beta-Galactosidase/glucuronidase domain"/>
    <property type="match status" value="2"/>
</dbReference>
<feature type="domain" description="Beta galactosidase small chain/" evidence="8">
    <location>
        <begin position="741"/>
        <end position="1014"/>
    </location>
</feature>
<dbReference type="GO" id="GO:0005990">
    <property type="term" value="P:lactose catabolic process"/>
    <property type="evidence" value="ECO:0007669"/>
    <property type="project" value="TreeGrafter"/>
</dbReference>
<evidence type="ECO:0000256" key="5">
    <source>
        <dbReference type="ARBA" id="ARBA00022801"/>
    </source>
</evidence>
<dbReference type="Gene3D" id="3.20.20.80">
    <property type="entry name" value="Glycosidases"/>
    <property type="match status" value="1"/>
</dbReference>
<dbReference type="InterPro" id="IPR008979">
    <property type="entry name" value="Galactose-bd-like_sf"/>
</dbReference>
<dbReference type="SUPFAM" id="SSF49785">
    <property type="entry name" value="Galactose-binding domain-like"/>
    <property type="match status" value="1"/>
</dbReference>
<dbReference type="InterPro" id="IPR023230">
    <property type="entry name" value="Glyco_hydro_2_CS"/>
</dbReference>
<dbReference type="GO" id="GO:0004565">
    <property type="term" value="F:beta-galactosidase activity"/>
    <property type="evidence" value="ECO:0007669"/>
    <property type="project" value="UniProtKB-EC"/>
</dbReference>
<dbReference type="GO" id="GO:0030246">
    <property type="term" value="F:carbohydrate binding"/>
    <property type="evidence" value="ECO:0007669"/>
    <property type="project" value="InterPro"/>
</dbReference>
<name>A0A1T4YFE1_9MICO</name>
<evidence type="ECO:0000256" key="3">
    <source>
        <dbReference type="ARBA" id="ARBA00012756"/>
    </source>
</evidence>
<dbReference type="InterPro" id="IPR006103">
    <property type="entry name" value="Glyco_hydro_2_cat"/>
</dbReference>
<dbReference type="InterPro" id="IPR004199">
    <property type="entry name" value="B-gal_small/dom_5"/>
</dbReference>
<dbReference type="Gene3D" id="2.60.120.260">
    <property type="entry name" value="Galactose-binding domain-like"/>
    <property type="match status" value="1"/>
</dbReference>
<comment type="similarity">
    <text evidence="2">Belongs to the glycosyl hydrolase 2 family.</text>
</comment>
<dbReference type="InterPro" id="IPR013783">
    <property type="entry name" value="Ig-like_fold"/>
</dbReference>
<dbReference type="InterPro" id="IPR023232">
    <property type="entry name" value="Glyco_hydro_2_AS"/>
</dbReference>
<dbReference type="InterPro" id="IPR006101">
    <property type="entry name" value="Glyco_hydro_2"/>
</dbReference>
<dbReference type="PANTHER" id="PTHR46323:SF2">
    <property type="entry name" value="BETA-GALACTOSIDASE"/>
    <property type="match status" value="1"/>
</dbReference>
<evidence type="ECO:0000256" key="7">
    <source>
        <dbReference type="ARBA" id="ARBA00032230"/>
    </source>
</evidence>
<dbReference type="Pfam" id="PF02837">
    <property type="entry name" value="Glyco_hydro_2_N"/>
    <property type="match status" value="1"/>
</dbReference>
<dbReference type="PROSITE" id="PS00608">
    <property type="entry name" value="GLYCOSYL_HYDROL_F2_2"/>
    <property type="match status" value="1"/>
</dbReference>
<dbReference type="SMART" id="SM01038">
    <property type="entry name" value="Bgal_small_N"/>
    <property type="match status" value="1"/>
</dbReference>
<keyword evidence="6" id="KW-0326">Glycosidase</keyword>
<evidence type="ECO:0000259" key="8">
    <source>
        <dbReference type="SMART" id="SM01038"/>
    </source>
</evidence>
<dbReference type="Proteomes" id="UP000189735">
    <property type="component" value="Unassembled WGS sequence"/>
</dbReference>
<dbReference type="EMBL" id="FUYG01000008">
    <property type="protein sequence ID" value="SKB00506.1"/>
    <property type="molecule type" value="Genomic_DNA"/>
</dbReference>
<evidence type="ECO:0000256" key="4">
    <source>
        <dbReference type="ARBA" id="ARBA00013303"/>
    </source>
</evidence>
<dbReference type="PROSITE" id="PS00719">
    <property type="entry name" value="GLYCOSYL_HYDROL_F2_1"/>
    <property type="match status" value="1"/>
</dbReference>